<accession>Q8IGM2</accession>
<feature type="region of interest" description="Disordered" evidence="1">
    <location>
        <begin position="48"/>
        <end position="69"/>
    </location>
</feature>
<name>Q8IGM2_DROME</name>
<dbReference type="AlphaFoldDB" id="Q8IGM2"/>
<evidence type="ECO:0000256" key="1">
    <source>
        <dbReference type="SAM" id="MobiDB-lite"/>
    </source>
</evidence>
<proteinExistence type="evidence at transcript level"/>
<organism evidence="2">
    <name type="scientific">Drosophila melanogaster</name>
    <name type="common">Fruit fly</name>
    <dbReference type="NCBI Taxonomy" id="7227"/>
    <lineage>
        <taxon>Eukaryota</taxon>
        <taxon>Metazoa</taxon>
        <taxon>Ecdysozoa</taxon>
        <taxon>Arthropoda</taxon>
        <taxon>Hexapoda</taxon>
        <taxon>Insecta</taxon>
        <taxon>Pterygota</taxon>
        <taxon>Neoptera</taxon>
        <taxon>Endopterygota</taxon>
        <taxon>Diptera</taxon>
        <taxon>Brachycera</taxon>
        <taxon>Muscomorpha</taxon>
        <taxon>Ephydroidea</taxon>
        <taxon>Drosophilidae</taxon>
        <taxon>Drosophila</taxon>
        <taxon>Sophophora</taxon>
    </lineage>
</organism>
<sequence>MSSDEMRLNAGCGSPTRCCTLLPAKGHHPIQFHPKPIPCCAKNSAHNLRRKKEKSLMRKPSSLNAMSKK</sequence>
<dbReference type="EMBL" id="BT001707">
    <property type="protein sequence ID" value="AAN71462.1"/>
    <property type="molecule type" value="mRNA"/>
</dbReference>
<evidence type="ECO:0000313" key="2">
    <source>
        <dbReference type="EMBL" id="AAN71462.1"/>
    </source>
</evidence>
<reference evidence="2" key="1">
    <citation type="submission" date="2002-11" db="EMBL/GenBank/DDBJ databases">
        <authorList>
            <person name="Stapleton M."/>
            <person name="Brokstein P."/>
            <person name="Hong L."/>
            <person name="Agbayani A."/>
            <person name="Carlson J."/>
            <person name="Champe M."/>
            <person name="Chavez C."/>
            <person name="Dorsett V."/>
            <person name="Dresnek D."/>
            <person name="Farfan D."/>
            <person name="Frise E."/>
            <person name="George R."/>
            <person name="Gonzalez M."/>
            <person name="Guarin H."/>
            <person name="Kronmiller B."/>
            <person name="Li P."/>
            <person name="Liao G."/>
            <person name="Miranda A."/>
            <person name="Mungall C.J."/>
            <person name="Nunoo J."/>
            <person name="Pacleb J."/>
            <person name="Paragas V."/>
            <person name="Park S."/>
            <person name="Patel S."/>
            <person name="Phouanenavong S."/>
            <person name="Wan K."/>
            <person name="Yu C."/>
            <person name="Lewis S.E."/>
            <person name="Rubin G.M."/>
            <person name="Celniker S."/>
        </authorList>
    </citation>
    <scope>NUCLEOTIDE SEQUENCE</scope>
    <source>
        <strain evidence="2">Berkeley</strain>
    </source>
</reference>
<protein>
    <submittedName>
        <fullName evidence="2">RE66017p</fullName>
    </submittedName>
</protein>